<keyword evidence="2" id="KW-1185">Reference proteome</keyword>
<comment type="caution">
    <text evidence="1">The sequence shown here is derived from an EMBL/GenBank/DDBJ whole genome shotgun (WGS) entry which is preliminary data.</text>
</comment>
<name>A0AAE1DQM8_9GAST</name>
<dbReference type="AlphaFoldDB" id="A0AAE1DQM8"/>
<organism evidence="1 2">
    <name type="scientific">Elysia crispata</name>
    <name type="common">lettuce slug</name>
    <dbReference type="NCBI Taxonomy" id="231223"/>
    <lineage>
        <taxon>Eukaryota</taxon>
        <taxon>Metazoa</taxon>
        <taxon>Spiralia</taxon>
        <taxon>Lophotrochozoa</taxon>
        <taxon>Mollusca</taxon>
        <taxon>Gastropoda</taxon>
        <taxon>Heterobranchia</taxon>
        <taxon>Euthyneura</taxon>
        <taxon>Panpulmonata</taxon>
        <taxon>Sacoglossa</taxon>
        <taxon>Placobranchoidea</taxon>
        <taxon>Plakobranchidae</taxon>
        <taxon>Elysia</taxon>
    </lineage>
</organism>
<dbReference type="EMBL" id="JAWDGP010002824">
    <property type="protein sequence ID" value="KAK3779491.1"/>
    <property type="molecule type" value="Genomic_DNA"/>
</dbReference>
<protein>
    <submittedName>
        <fullName evidence="1">Uncharacterized protein</fullName>
    </submittedName>
</protein>
<dbReference type="Proteomes" id="UP001283361">
    <property type="component" value="Unassembled WGS sequence"/>
</dbReference>
<sequence length="80" mass="8881">MCPDDQLLASCFVEDTVGEVSQDVCREMNPVSATWWSSCCPTEPLELKLMSATWWSSCCPTEPDKLWLVGGVDQLSGRHS</sequence>
<reference evidence="1" key="1">
    <citation type="journal article" date="2023" name="G3 (Bethesda)">
        <title>A reference genome for the long-term kleptoplast-retaining sea slug Elysia crispata morphotype clarki.</title>
        <authorList>
            <person name="Eastman K.E."/>
            <person name="Pendleton A.L."/>
            <person name="Shaikh M.A."/>
            <person name="Suttiyut T."/>
            <person name="Ogas R."/>
            <person name="Tomko P."/>
            <person name="Gavelis G."/>
            <person name="Widhalm J.R."/>
            <person name="Wisecaver J.H."/>
        </authorList>
    </citation>
    <scope>NUCLEOTIDE SEQUENCE</scope>
    <source>
        <strain evidence="1">ECLA1</strain>
    </source>
</reference>
<proteinExistence type="predicted"/>
<accession>A0AAE1DQM8</accession>
<evidence type="ECO:0000313" key="1">
    <source>
        <dbReference type="EMBL" id="KAK3779491.1"/>
    </source>
</evidence>
<gene>
    <name evidence="1" type="ORF">RRG08_045237</name>
</gene>
<evidence type="ECO:0000313" key="2">
    <source>
        <dbReference type="Proteomes" id="UP001283361"/>
    </source>
</evidence>